<feature type="chain" id="PRO_5045952113" description="YD repeat-containing protein" evidence="1">
    <location>
        <begin position="24"/>
        <end position="1042"/>
    </location>
</feature>
<accession>A0ABS1FQD0</accession>
<feature type="signal peptide" evidence="1">
    <location>
        <begin position="1"/>
        <end position="23"/>
    </location>
</feature>
<protein>
    <recommendedName>
        <fullName evidence="4">YD repeat-containing protein</fullName>
    </recommendedName>
</protein>
<dbReference type="Proteomes" id="UP000628669">
    <property type="component" value="Unassembled WGS sequence"/>
</dbReference>
<dbReference type="RefSeq" id="WP_200242329.1">
    <property type="nucleotide sequence ID" value="NZ_JAENHK010000001.1"/>
</dbReference>
<dbReference type="Gene3D" id="2.180.10.10">
    <property type="entry name" value="RHS repeat-associated core"/>
    <property type="match status" value="1"/>
</dbReference>
<evidence type="ECO:0000313" key="3">
    <source>
        <dbReference type="Proteomes" id="UP000628669"/>
    </source>
</evidence>
<keyword evidence="3" id="KW-1185">Reference proteome</keyword>
<evidence type="ECO:0000313" key="2">
    <source>
        <dbReference type="EMBL" id="MBK1894599.1"/>
    </source>
</evidence>
<name>A0ABS1FQD0_9FLAO</name>
<keyword evidence="1" id="KW-0732">Signal</keyword>
<reference evidence="3" key="1">
    <citation type="submission" date="2021-01" db="EMBL/GenBank/DDBJ databases">
        <title>Genome public.</title>
        <authorList>
            <person name="Liu C."/>
            <person name="Sun Q."/>
        </authorList>
    </citation>
    <scope>NUCLEOTIDE SEQUENCE [LARGE SCALE GENOMIC DNA]</scope>
    <source>
        <strain evidence="3">YIM B02567</strain>
    </source>
</reference>
<dbReference type="EMBL" id="JAENHK010000001">
    <property type="protein sequence ID" value="MBK1894599.1"/>
    <property type="molecule type" value="Genomic_DNA"/>
</dbReference>
<gene>
    <name evidence="2" type="ORF">JHL15_02375</name>
</gene>
<evidence type="ECO:0008006" key="4">
    <source>
        <dbReference type="Google" id="ProtNLM"/>
    </source>
</evidence>
<sequence length="1042" mass="118093">MGKLLRLLLLCISSWIYSQISNGANEESNFSYTILSNIKSPQTSEFTRYGNIPINKFVGEPSLDIPLINVRTSQLGDNISMSLGYNFSGFMPNKRPDIVGLDWHLNVGGVITREIKSIADDQKGSSATSGGLFGQSKDGLIVGLRSKQNCLPLHTNVGIFNLSSSTGSFTGDLDYKMKGCDISTAYDGDADIFSFNFNGTSGKFFVDNDNQIRILSDNAKGFKIDISNVSTQPITNQCKPLNSEIKITDSRGNIYYFGGESKNLEYNVNLSRDQQNRESKSGLPVITAWYLRKIEYSNGEEVNYNYRDDSILSDSFCFGNTDISDWHGTNNTVQLRKQFILYNKLYLQDMRCNLIMPDPCVGSEKAYSITKRVILDNITGTNFNVNIKQSLQPYTFNYETTDLSFFQRIQNTKVDSITLYSGIKKINQYVFNYELSGGTSSQGSFPRLFLKSIKEDGKNPYIFNYDIPSSTLFPKAVTMQIDYWGFYNGKTGNENLQYLIPQEQYDAAGDYYYTSAIREPDFNFSKLGLLKEVVYPTKGLTRFEFEEHNYNYRIERKKNNNYLPQALTFSGIAGGARIKSISQEIDGSIVQKKEYLYADGILNQWPRYTMRLNIPAGDFAPPQTILYWRSSSLLPNIQESSMINYGKVTELQSNKGKIESYFSNYLTNPDINDTNVLININNSLRLADDVELAKNYIGIYLNDVSEERGKIKQEKVYDNQNFLLRNDIYTYNENSNRYNEYSAEIHLSGPAVQANKRYYYQTNLSKKESHEYFLENGLTKEIMQTENFVYSSAPDYQLTDKQTISPDGVVDQEQTIYAYQNSNALMISKNIISVPIEKIILRKENINANGKMIHHSKDIYPTSLPTPQTGNIVLPTSVLSYDLQNPTSTTTEMLYDKYDFKGNLQQYTTKDGIPTAIVWGYNSTQPIAKVQGATYDQLVSLGLVTAIVNASDQDASNSANEPALITALDTFRKNSGLSTYQVSTYTYDPLIGVTSITPPSGIREVYIYDTANRLKEIRQQEKDTSGNMVYKVVKEFKYNYKN</sequence>
<proteinExistence type="predicted"/>
<comment type="caution">
    <text evidence="2">The sequence shown here is derived from an EMBL/GenBank/DDBJ whole genome shotgun (WGS) entry which is preliminary data.</text>
</comment>
<organism evidence="2 3">
    <name type="scientific">Chryseobacterium paridis</name>
    <dbReference type="NCBI Taxonomy" id="2800328"/>
    <lineage>
        <taxon>Bacteria</taxon>
        <taxon>Pseudomonadati</taxon>
        <taxon>Bacteroidota</taxon>
        <taxon>Flavobacteriia</taxon>
        <taxon>Flavobacteriales</taxon>
        <taxon>Weeksellaceae</taxon>
        <taxon>Chryseobacterium group</taxon>
        <taxon>Chryseobacterium</taxon>
    </lineage>
</organism>
<evidence type="ECO:0000256" key="1">
    <source>
        <dbReference type="SAM" id="SignalP"/>
    </source>
</evidence>